<sequence>MANNNNQQTPFWEFIQSFDPSARAGEGVDHANANAGPQFPGGFPFDASQFNNPWFGQGPWGRWGAGPWGPGHHGRGRHGHHGYRDVPDSDREEDHDDEMEGSPETMRPTPDSSTAGDAPPPHPPPGAFPHHPPPPHSGPGPHHPPPPPHSGAGPHHPPPPPGAPHHPFHHGPPFGPHRGRGGRGGRGRCGRGARRGPPPAYSGPWDFRPLMHAFASHPFAQAFRDYTDQTRGGAQGESNEQQDDVFVPPVDIFNTEKAYILHVSLPGAVKEDIGVNWDGEKVSIAGVVYRPGNEEFLQSLTSSERKVGMFERSIKLPPPGSEEKEEVDGLSITAKMENGILIVTVPKTEKEWTEIHKVDIE</sequence>
<dbReference type="EMBL" id="MU394281">
    <property type="protein sequence ID" value="KAI6093385.1"/>
    <property type="molecule type" value="Genomic_DNA"/>
</dbReference>
<evidence type="ECO:0000313" key="1">
    <source>
        <dbReference type="EMBL" id="KAI6093385.1"/>
    </source>
</evidence>
<proteinExistence type="predicted"/>
<organism evidence="1 2">
    <name type="scientific">Hypoxylon rubiginosum</name>
    <dbReference type="NCBI Taxonomy" id="110542"/>
    <lineage>
        <taxon>Eukaryota</taxon>
        <taxon>Fungi</taxon>
        <taxon>Dikarya</taxon>
        <taxon>Ascomycota</taxon>
        <taxon>Pezizomycotina</taxon>
        <taxon>Sordariomycetes</taxon>
        <taxon>Xylariomycetidae</taxon>
        <taxon>Xylariales</taxon>
        <taxon>Hypoxylaceae</taxon>
        <taxon>Hypoxylon</taxon>
    </lineage>
</organism>
<dbReference type="Proteomes" id="UP001497680">
    <property type="component" value="Unassembled WGS sequence"/>
</dbReference>
<comment type="caution">
    <text evidence="1">The sequence shown here is derived from an EMBL/GenBank/DDBJ whole genome shotgun (WGS) entry which is preliminary data.</text>
</comment>
<protein>
    <submittedName>
        <fullName evidence="1">HSP20-like chaperone</fullName>
    </submittedName>
</protein>
<keyword evidence="2" id="KW-1185">Reference proteome</keyword>
<name>A0ACC0DME1_9PEZI</name>
<evidence type="ECO:0000313" key="2">
    <source>
        <dbReference type="Proteomes" id="UP001497680"/>
    </source>
</evidence>
<reference evidence="1 2" key="1">
    <citation type="journal article" date="2022" name="New Phytol.">
        <title>Ecological generalism drives hyperdiversity of secondary metabolite gene clusters in xylarialean endophytes.</title>
        <authorList>
            <person name="Franco M.E.E."/>
            <person name="Wisecaver J.H."/>
            <person name="Arnold A.E."/>
            <person name="Ju Y.M."/>
            <person name="Slot J.C."/>
            <person name="Ahrendt S."/>
            <person name="Moore L.P."/>
            <person name="Eastman K.E."/>
            <person name="Scott K."/>
            <person name="Konkel Z."/>
            <person name="Mondo S.J."/>
            <person name="Kuo A."/>
            <person name="Hayes R.D."/>
            <person name="Haridas S."/>
            <person name="Andreopoulos B."/>
            <person name="Riley R."/>
            <person name="LaButti K."/>
            <person name="Pangilinan J."/>
            <person name="Lipzen A."/>
            <person name="Amirebrahimi M."/>
            <person name="Yan J."/>
            <person name="Adam C."/>
            <person name="Keymanesh K."/>
            <person name="Ng V."/>
            <person name="Louie K."/>
            <person name="Northen T."/>
            <person name="Drula E."/>
            <person name="Henrissat B."/>
            <person name="Hsieh H.M."/>
            <person name="Youens-Clark K."/>
            <person name="Lutzoni F."/>
            <person name="Miadlikowska J."/>
            <person name="Eastwood D.C."/>
            <person name="Hamelin R.C."/>
            <person name="Grigoriev I.V."/>
            <person name="U'Ren J.M."/>
        </authorList>
    </citation>
    <scope>NUCLEOTIDE SEQUENCE [LARGE SCALE GENOMIC DNA]</scope>
    <source>
        <strain evidence="1 2">ER1909</strain>
    </source>
</reference>
<gene>
    <name evidence="1" type="ORF">F4821DRAFT_253363</name>
</gene>
<accession>A0ACC0DME1</accession>